<name>A0ACB9JYC1_9ASTR</name>
<evidence type="ECO:0000313" key="2">
    <source>
        <dbReference type="Proteomes" id="UP001056120"/>
    </source>
</evidence>
<protein>
    <submittedName>
        <fullName evidence="1">Uncharacterized protein</fullName>
    </submittedName>
</protein>
<gene>
    <name evidence="1" type="ORF">L1987_06436</name>
</gene>
<organism evidence="1 2">
    <name type="scientific">Smallanthus sonchifolius</name>
    <dbReference type="NCBI Taxonomy" id="185202"/>
    <lineage>
        <taxon>Eukaryota</taxon>
        <taxon>Viridiplantae</taxon>
        <taxon>Streptophyta</taxon>
        <taxon>Embryophyta</taxon>
        <taxon>Tracheophyta</taxon>
        <taxon>Spermatophyta</taxon>
        <taxon>Magnoliopsida</taxon>
        <taxon>eudicotyledons</taxon>
        <taxon>Gunneridae</taxon>
        <taxon>Pentapetalae</taxon>
        <taxon>asterids</taxon>
        <taxon>campanulids</taxon>
        <taxon>Asterales</taxon>
        <taxon>Asteraceae</taxon>
        <taxon>Asteroideae</taxon>
        <taxon>Heliantheae alliance</taxon>
        <taxon>Millerieae</taxon>
        <taxon>Smallanthus</taxon>
    </lineage>
</organism>
<dbReference type="Proteomes" id="UP001056120">
    <property type="component" value="Linkage Group LG02"/>
</dbReference>
<dbReference type="EMBL" id="CM042019">
    <property type="protein sequence ID" value="KAI3824963.1"/>
    <property type="molecule type" value="Genomic_DNA"/>
</dbReference>
<reference evidence="1 2" key="2">
    <citation type="journal article" date="2022" name="Mol. Ecol. Resour.">
        <title>The genomes of chicory, endive, great burdock and yacon provide insights into Asteraceae paleo-polyploidization history and plant inulin production.</title>
        <authorList>
            <person name="Fan W."/>
            <person name="Wang S."/>
            <person name="Wang H."/>
            <person name="Wang A."/>
            <person name="Jiang F."/>
            <person name="Liu H."/>
            <person name="Zhao H."/>
            <person name="Xu D."/>
            <person name="Zhang Y."/>
        </authorList>
    </citation>
    <scope>NUCLEOTIDE SEQUENCE [LARGE SCALE GENOMIC DNA]</scope>
    <source>
        <strain evidence="2">cv. Yunnan</strain>
        <tissue evidence="1">Leaves</tissue>
    </source>
</reference>
<reference evidence="2" key="1">
    <citation type="journal article" date="2022" name="Mol. Ecol. Resour.">
        <title>The genomes of chicory, endive, great burdock and yacon provide insights into Asteraceae palaeo-polyploidization history and plant inulin production.</title>
        <authorList>
            <person name="Fan W."/>
            <person name="Wang S."/>
            <person name="Wang H."/>
            <person name="Wang A."/>
            <person name="Jiang F."/>
            <person name="Liu H."/>
            <person name="Zhao H."/>
            <person name="Xu D."/>
            <person name="Zhang Y."/>
        </authorList>
    </citation>
    <scope>NUCLEOTIDE SEQUENCE [LARGE SCALE GENOMIC DNA]</scope>
    <source>
        <strain evidence="2">cv. Yunnan</strain>
    </source>
</reference>
<keyword evidence="2" id="KW-1185">Reference proteome</keyword>
<comment type="caution">
    <text evidence="1">The sequence shown here is derived from an EMBL/GenBank/DDBJ whole genome shotgun (WGS) entry which is preliminary data.</text>
</comment>
<proteinExistence type="predicted"/>
<accession>A0ACB9JYC1</accession>
<sequence>MQWSAIARKLPGRSDNEIKNLWHTTLKKRVTNISQCFESHNVEKSDQQDVNHANEINNFLFSWISEDDNSTSSNTPTPKGHQVEFTADIGSPGTVEDLQNFWRELYPLEDLEHINIDEEMFLDQIFQDSNDDIMAPWSFYNDEYHITPTSI</sequence>
<evidence type="ECO:0000313" key="1">
    <source>
        <dbReference type="EMBL" id="KAI3824963.1"/>
    </source>
</evidence>